<keyword evidence="2" id="KW-1185">Reference proteome</keyword>
<reference evidence="1 2" key="1">
    <citation type="journal article" date="2019" name="Commun. Biol.">
        <title>The bagworm genome reveals a unique fibroin gene that provides high tensile strength.</title>
        <authorList>
            <person name="Kono N."/>
            <person name="Nakamura H."/>
            <person name="Ohtoshi R."/>
            <person name="Tomita M."/>
            <person name="Numata K."/>
            <person name="Arakawa K."/>
        </authorList>
    </citation>
    <scope>NUCLEOTIDE SEQUENCE [LARGE SCALE GENOMIC DNA]</scope>
</reference>
<gene>
    <name evidence="1" type="ORF">EVAR_93408_1</name>
</gene>
<dbReference type="Proteomes" id="UP000299102">
    <property type="component" value="Unassembled WGS sequence"/>
</dbReference>
<comment type="caution">
    <text evidence="1">The sequence shown here is derived from an EMBL/GenBank/DDBJ whole genome shotgun (WGS) entry which is preliminary data.</text>
</comment>
<evidence type="ECO:0000313" key="1">
    <source>
        <dbReference type="EMBL" id="GBP28461.1"/>
    </source>
</evidence>
<proteinExistence type="predicted"/>
<dbReference type="AlphaFoldDB" id="A0A4C1UPR6"/>
<accession>A0A4C1UPR6</accession>
<organism evidence="1 2">
    <name type="scientific">Eumeta variegata</name>
    <name type="common">Bagworm moth</name>
    <name type="synonym">Eumeta japonica</name>
    <dbReference type="NCBI Taxonomy" id="151549"/>
    <lineage>
        <taxon>Eukaryota</taxon>
        <taxon>Metazoa</taxon>
        <taxon>Ecdysozoa</taxon>
        <taxon>Arthropoda</taxon>
        <taxon>Hexapoda</taxon>
        <taxon>Insecta</taxon>
        <taxon>Pterygota</taxon>
        <taxon>Neoptera</taxon>
        <taxon>Endopterygota</taxon>
        <taxon>Lepidoptera</taxon>
        <taxon>Glossata</taxon>
        <taxon>Ditrysia</taxon>
        <taxon>Tineoidea</taxon>
        <taxon>Psychidae</taxon>
        <taxon>Oiketicinae</taxon>
        <taxon>Eumeta</taxon>
    </lineage>
</organism>
<name>A0A4C1UPR6_EUMVA</name>
<dbReference type="EMBL" id="BGZK01000207">
    <property type="protein sequence ID" value="GBP28461.1"/>
    <property type="molecule type" value="Genomic_DNA"/>
</dbReference>
<evidence type="ECO:0000313" key="2">
    <source>
        <dbReference type="Proteomes" id="UP000299102"/>
    </source>
</evidence>
<sequence>MNSVAVFRPANESSGGPLPFYHLIPLFISPPPLHQCTPISINYPLSIQEVDNAMVTRLGLWVSIDVVNYFPVEQYRHCRQRCIFTIISIELWSLRVTFVPNHGRIPAMSLADGAILLVEPFANNYFQSVLGYHGELRVQVPRPIYALAL</sequence>
<protein>
    <submittedName>
        <fullName evidence="1">Uncharacterized protein</fullName>
    </submittedName>
</protein>